<dbReference type="EMBL" id="ABXP02000046">
    <property type="protein sequence ID" value="KKC30141.1"/>
    <property type="molecule type" value="Genomic_DNA"/>
</dbReference>
<evidence type="ECO:0000313" key="2">
    <source>
        <dbReference type="Proteomes" id="UP000010146"/>
    </source>
</evidence>
<reference evidence="1 2" key="2">
    <citation type="journal article" date="2015" name="BMC Genomics">
        <title>Analysis of three genomes within the thermophilic bacterial species Caldanaerobacter subterraneus with a focus on carbon monoxide dehydrogenase evolution and hydrolase diversity.</title>
        <authorList>
            <person name="Sant'Anna F.H."/>
            <person name="Lebedinsky A.V."/>
            <person name="Sokolova T.G."/>
            <person name="Robb F.T."/>
            <person name="Gonzalez J.M."/>
        </authorList>
    </citation>
    <scope>NUCLEOTIDE SEQUENCE [LARGE SCALE GENOMIC DNA]</scope>
    <source>
        <strain evidence="1 2">DSM 12653</strain>
    </source>
</reference>
<name>A0A0F5PP23_9THEO</name>
<sequence>MHVPGLIHRLKKRVVAKQLKYCGNDNNISEK</sequence>
<evidence type="ECO:0000313" key="1">
    <source>
        <dbReference type="EMBL" id="KKC30141.1"/>
    </source>
</evidence>
<accession>A0A0F5PP23</accession>
<proteinExistence type="predicted"/>
<reference evidence="1 2" key="1">
    <citation type="submission" date="2008-07" db="EMBL/GenBank/DDBJ databases">
        <authorList>
            <person name="Gonzalez J."/>
            <person name="Sokolova T."/>
            <person name="Ferriera S."/>
            <person name="Johnson J."/>
            <person name="Kravitz S."/>
            <person name="Beeson K."/>
            <person name="Sutton G."/>
            <person name="Rogers Y.-H."/>
            <person name="Friedman R."/>
            <person name="Frazier M."/>
            <person name="Venter J.C."/>
        </authorList>
    </citation>
    <scope>NUCLEOTIDE SEQUENCE [LARGE SCALE GENOMIC DNA]</scope>
    <source>
        <strain evidence="1 2">DSM 12653</strain>
    </source>
</reference>
<dbReference type="AlphaFoldDB" id="A0A0F5PP23"/>
<gene>
    <name evidence="1" type="ORF">CDSM653_00823</name>
</gene>
<organism evidence="1 2">
    <name type="scientific">Caldanaerobacter subterraneus subsp. pacificus DSM 12653</name>
    <dbReference type="NCBI Taxonomy" id="391606"/>
    <lineage>
        <taxon>Bacteria</taxon>
        <taxon>Bacillati</taxon>
        <taxon>Bacillota</taxon>
        <taxon>Clostridia</taxon>
        <taxon>Thermoanaerobacterales</taxon>
        <taxon>Thermoanaerobacteraceae</taxon>
        <taxon>Caldanaerobacter</taxon>
    </lineage>
</organism>
<dbReference type="Proteomes" id="UP000010146">
    <property type="component" value="Unassembled WGS sequence"/>
</dbReference>
<protein>
    <submittedName>
        <fullName evidence="1">Uncharacterized protein</fullName>
    </submittedName>
</protein>
<comment type="caution">
    <text evidence="1">The sequence shown here is derived from an EMBL/GenBank/DDBJ whole genome shotgun (WGS) entry which is preliminary data.</text>
</comment>
<reference evidence="2" key="3">
    <citation type="submission" date="2015-02" db="EMBL/GenBank/DDBJ databases">
        <title>Genome analysis of three genomes within the thermophilic hydrogenogenic bacterial species Caldanaerobacter subterraneus.</title>
        <authorList>
            <person name="Sant'Anna F.H."/>
            <person name="Lebedinsky A."/>
            <person name="Sokolova T."/>
            <person name="Robb F.T."/>
            <person name="Gonzalez J.M."/>
        </authorList>
    </citation>
    <scope>NUCLEOTIDE SEQUENCE [LARGE SCALE GENOMIC DNA]</scope>
    <source>
        <strain evidence="2">DSM 12653</strain>
    </source>
</reference>